<proteinExistence type="predicted"/>
<feature type="non-terminal residue" evidence="2">
    <location>
        <position position="91"/>
    </location>
</feature>
<protein>
    <submittedName>
        <fullName evidence="2">Uncharacterized protein</fullName>
    </submittedName>
</protein>
<feature type="region of interest" description="Disordered" evidence="1">
    <location>
        <begin position="1"/>
        <end position="91"/>
    </location>
</feature>
<organism evidence="2">
    <name type="scientific">uncultured Rubrobacteraceae bacterium</name>
    <dbReference type="NCBI Taxonomy" id="349277"/>
    <lineage>
        <taxon>Bacteria</taxon>
        <taxon>Bacillati</taxon>
        <taxon>Actinomycetota</taxon>
        <taxon>Rubrobacteria</taxon>
        <taxon>Rubrobacterales</taxon>
        <taxon>Rubrobacteraceae</taxon>
        <taxon>environmental samples</taxon>
    </lineage>
</organism>
<dbReference type="AlphaFoldDB" id="A0A6J4QHF0"/>
<dbReference type="EMBL" id="CADCVH010000008">
    <property type="protein sequence ID" value="CAA9444549.1"/>
    <property type="molecule type" value="Genomic_DNA"/>
</dbReference>
<sequence length="91" mass="10510">VAHPYDPGFRHPGHPDPRGPGLRRRQKGREHRHGGHLQPRRSPGIARRPLHKRRPRHPAIPEPEQLLRRRPHGGRAVPDLVPPPRGREEEL</sequence>
<accession>A0A6J4QHF0</accession>
<name>A0A6J4QHF0_9ACTN</name>
<reference evidence="2" key="1">
    <citation type="submission" date="2020-02" db="EMBL/GenBank/DDBJ databases">
        <authorList>
            <person name="Meier V. D."/>
        </authorList>
    </citation>
    <scope>NUCLEOTIDE SEQUENCE</scope>
    <source>
        <strain evidence="2">AVDCRST_MAG02</strain>
    </source>
</reference>
<feature type="compositionally biased region" description="Basic residues" evidence="1">
    <location>
        <begin position="48"/>
        <end position="57"/>
    </location>
</feature>
<feature type="compositionally biased region" description="Basic residues" evidence="1">
    <location>
        <begin position="21"/>
        <end position="39"/>
    </location>
</feature>
<evidence type="ECO:0000256" key="1">
    <source>
        <dbReference type="SAM" id="MobiDB-lite"/>
    </source>
</evidence>
<evidence type="ECO:0000313" key="2">
    <source>
        <dbReference type="EMBL" id="CAA9444549.1"/>
    </source>
</evidence>
<feature type="non-terminal residue" evidence="2">
    <location>
        <position position="1"/>
    </location>
</feature>
<gene>
    <name evidence="2" type="ORF">AVDCRST_MAG02-88</name>
</gene>